<dbReference type="InterPro" id="IPR032718">
    <property type="entry name" value="PGBD4_Znf_C"/>
</dbReference>
<sequence length="126" mass="14622">MHGIFNNKKIAFSELRTSLIRQLFEAHYQPRQGSTVPRPVAAPSGDKHPLRLTVRHFTRPLPTPEGQARKAQKRCYVCYNTTTREKKRKDTTFHCPDCNVALCIYPCFQEFHTKKIGKTHVNPKKM</sequence>
<dbReference type="EMBL" id="GEBQ01020441">
    <property type="protein sequence ID" value="JAT19536.1"/>
    <property type="molecule type" value="Transcribed_RNA"/>
</dbReference>
<feature type="domain" description="PiggyBac transposable element-derived protein 4 C-terminal zinc-finger" evidence="1">
    <location>
        <begin position="69"/>
        <end position="112"/>
    </location>
</feature>
<dbReference type="Pfam" id="PF13842">
    <property type="entry name" value="zf-Tnp_2"/>
    <property type="match status" value="1"/>
</dbReference>
<accession>A0A1B6L795</accession>
<protein>
    <recommendedName>
        <fullName evidence="1">PiggyBac transposable element-derived protein 4 C-terminal zinc-finger domain-containing protein</fullName>
    </recommendedName>
</protein>
<evidence type="ECO:0000259" key="1">
    <source>
        <dbReference type="Pfam" id="PF13842"/>
    </source>
</evidence>
<reference evidence="2" key="1">
    <citation type="submission" date="2015-11" db="EMBL/GenBank/DDBJ databases">
        <title>De novo transcriptome assembly of four potential Pierce s Disease insect vectors from Arizona vineyards.</title>
        <authorList>
            <person name="Tassone E.E."/>
        </authorList>
    </citation>
    <scope>NUCLEOTIDE SEQUENCE</scope>
</reference>
<proteinExistence type="predicted"/>
<gene>
    <name evidence="2" type="ORF">g.49410</name>
</gene>
<name>A0A1B6L795_9HEMI</name>
<dbReference type="AlphaFoldDB" id="A0A1B6L795"/>
<evidence type="ECO:0000313" key="2">
    <source>
        <dbReference type="EMBL" id="JAT19536.1"/>
    </source>
</evidence>
<organism evidence="2">
    <name type="scientific">Graphocephala atropunctata</name>
    <dbReference type="NCBI Taxonomy" id="36148"/>
    <lineage>
        <taxon>Eukaryota</taxon>
        <taxon>Metazoa</taxon>
        <taxon>Ecdysozoa</taxon>
        <taxon>Arthropoda</taxon>
        <taxon>Hexapoda</taxon>
        <taxon>Insecta</taxon>
        <taxon>Pterygota</taxon>
        <taxon>Neoptera</taxon>
        <taxon>Paraneoptera</taxon>
        <taxon>Hemiptera</taxon>
        <taxon>Auchenorrhyncha</taxon>
        <taxon>Membracoidea</taxon>
        <taxon>Cicadellidae</taxon>
        <taxon>Cicadellinae</taxon>
        <taxon>Cicadellini</taxon>
        <taxon>Graphocephala</taxon>
    </lineage>
</organism>